<feature type="non-terminal residue" evidence="2">
    <location>
        <position position="267"/>
    </location>
</feature>
<feature type="compositionally biased region" description="Basic and acidic residues" evidence="1">
    <location>
        <begin position="164"/>
        <end position="173"/>
    </location>
</feature>
<dbReference type="AlphaFoldDB" id="A0A3P6SVJ1"/>
<feature type="compositionally biased region" description="Basic and acidic residues" evidence="1">
    <location>
        <begin position="52"/>
        <end position="88"/>
    </location>
</feature>
<evidence type="ECO:0000256" key="1">
    <source>
        <dbReference type="SAM" id="MobiDB-lite"/>
    </source>
</evidence>
<reference evidence="2 3" key="1">
    <citation type="submission" date="2018-11" db="EMBL/GenBank/DDBJ databases">
        <authorList>
            <consortium name="Pathogen Informatics"/>
        </authorList>
    </citation>
    <scope>NUCLEOTIDE SEQUENCE [LARGE SCALE GENOMIC DNA]</scope>
</reference>
<feature type="region of interest" description="Disordered" evidence="1">
    <location>
        <begin position="1"/>
        <end position="190"/>
    </location>
</feature>
<dbReference type="PRINTS" id="PR01217">
    <property type="entry name" value="PRICHEXTENSN"/>
</dbReference>
<keyword evidence="3" id="KW-1185">Reference proteome</keyword>
<evidence type="ECO:0000313" key="3">
    <source>
        <dbReference type="Proteomes" id="UP000271889"/>
    </source>
</evidence>
<feature type="compositionally biased region" description="Basic and acidic residues" evidence="1">
    <location>
        <begin position="110"/>
        <end position="124"/>
    </location>
</feature>
<dbReference type="OrthoDB" id="5847517at2759"/>
<feature type="compositionally biased region" description="Basic and acidic residues" evidence="1">
    <location>
        <begin position="1"/>
        <end position="29"/>
    </location>
</feature>
<evidence type="ECO:0000313" key="2">
    <source>
        <dbReference type="EMBL" id="VDK76697.1"/>
    </source>
</evidence>
<accession>A0A3P6SVJ1</accession>
<protein>
    <submittedName>
        <fullName evidence="2">Uncharacterized protein</fullName>
    </submittedName>
</protein>
<proteinExistence type="predicted"/>
<organism evidence="2 3">
    <name type="scientific">Cylicostephanus goldi</name>
    <name type="common">Nematode worm</name>
    <dbReference type="NCBI Taxonomy" id="71465"/>
    <lineage>
        <taxon>Eukaryota</taxon>
        <taxon>Metazoa</taxon>
        <taxon>Ecdysozoa</taxon>
        <taxon>Nematoda</taxon>
        <taxon>Chromadorea</taxon>
        <taxon>Rhabditida</taxon>
        <taxon>Rhabditina</taxon>
        <taxon>Rhabditomorpha</taxon>
        <taxon>Strongyloidea</taxon>
        <taxon>Strongylidae</taxon>
        <taxon>Cylicostephanus</taxon>
    </lineage>
</organism>
<dbReference type="Proteomes" id="UP000271889">
    <property type="component" value="Unassembled WGS sequence"/>
</dbReference>
<gene>
    <name evidence="2" type="ORF">CGOC_LOCUS7265</name>
</gene>
<name>A0A3P6SVJ1_CYLGO</name>
<sequence length="267" mass="28830">MPEHDEHSDQKKDKDVAPEHPSDLKDTSPEHPPPTAPARSPSPDSNRAPSPNDKKPILQPEPEPKHDEPVPDHPHGPPHDEGAGDSKPPKLYPELPTSDDSHGETPSPVPKDRSPSPKPEKPDHAPQPQPAPVSPMDIHGAPAEPFGLPSIAHPTPPPPAGVRIEGDIPEEFKPPYTPEQPGENGLLDDLEEPPKVMRISMDTDDLNQALEKGATAVADQLAQCLDSLTLTGSNEITFQKLDDKDLTETKAEVAKEISQQMIQEAST</sequence>
<dbReference type="EMBL" id="UYRV01025014">
    <property type="protein sequence ID" value="VDK76697.1"/>
    <property type="molecule type" value="Genomic_DNA"/>
</dbReference>